<evidence type="ECO:0000313" key="3">
    <source>
        <dbReference type="Proteomes" id="UP000326881"/>
    </source>
</evidence>
<organism evidence="2 3">
    <name type="scientific">Rhizobium grahamii</name>
    <dbReference type="NCBI Taxonomy" id="1120045"/>
    <lineage>
        <taxon>Bacteria</taxon>
        <taxon>Pseudomonadati</taxon>
        <taxon>Pseudomonadota</taxon>
        <taxon>Alphaproteobacteria</taxon>
        <taxon>Hyphomicrobiales</taxon>
        <taxon>Rhizobiaceae</taxon>
        <taxon>Rhizobium/Agrobacterium group</taxon>
        <taxon>Rhizobium</taxon>
    </lineage>
</organism>
<sequence>MNDLGEHLRVLEERLFEQQVRNSRPALEALLSPEFREIGASGTLYTYDTIIAALLQEPADGIKRRLTDFETRLLAPSLALVTYRAVRDIPAEPSVHSLRSSLWRQEPDGQWRMVFHQGTLAA</sequence>
<feature type="domain" description="DUF4440" evidence="1">
    <location>
        <begin position="10"/>
        <end position="113"/>
    </location>
</feature>
<proteinExistence type="predicted"/>
<dbReference type="SUPFAM" id="SSF54427">
    <property type="entry name" value="NTF2-like"/>
    <property type="match status" value="1"/>
</dbReference>
<dbReference type="KEGG" id="rgr:FZ934_13330"/>
<reference evidence="2 3" key="1">
    <citation type="submission" date="2019-08" db="EMBL/GenBank/DDBJ databases">
        <title>Prosopis cineraria nodule microbiome.</title>
        <authorList>
            <person name="Ali R."/>
            <person name="Chaluvadi S.R."/>
            <person name="Wang X."/>
        </authorList>
    </citation>
    <scope>NUCLEOTIDE SEQUENCE [LARGE SCALE GENOMIC DNA]</scope>
    <source>
        <strain evidence="2 3">BG7</strain>
    </source>
</reference>
<dbReference type="Gene3D" id="3.10.450.50">
    <property type="match status" value="1"/>
</dbReference>
<dbReference type="Pfam" id="PF14534">
    <property type="entry name" value="DUF4440"/>
    <property type="match status" value="1"/>
</dbReference>
<accession>A0A5Q0C7L1</accession>
<dbReference type="InterPro" id="IPR027843">
    <property type="entry name" value="DUF4440"/>
</dbReference>
<gene>
    <name evidence="2" type="ORF">FZ934_13330</name>
</gene>
<dbReference type="EMBL" id="CP043498">
    <property type="protein sequence ID" value="QFY61295.1"/>
    <property type="molecule type" value="Genomic_DNA"/>
</dbReference>
<keyword evidence="3" id="KW-1185">Reference proteome</keyword>
<dbReference type="OrthoDB" id="7845843at2"/>
<dbReference type="InterPro" id="IPR032710">
    <property type="entry name" value="NTF2-like_dom_sf"/>
</dbReference>
<protein>
    <submittedName>
        <fullName evidence="2">Nuclear transport factor 2 family protein</fullName>
    </submittedName>
</protein>
<evidence type="ECO:0000313" key="2">
    <source>
        <dbReference type="EMBL" id="QFY61295.1"/>
    </source>
</evidence>
<name>A0A5Q0C7L1_9HYPH</name>
<evidence type="ECO:0000259" key="1">
    <source>
        <dbReference type="Pfam" id="PF14534"/>
    </source>
</evidence>
<dbReference type="AlphaFoldDB" id="A0A5Q0C7L1"/>
<dbReference type="RefSeq" id="WP_153271437.1">
    <property type="nucleotide sequence ID" value="NZ_CP043498.1"/>
</dbReference>
<dbReference type="Proteomes" id="UP000326881">
    <property type="component" value="Chromosome"/>
</dbReference>